<evidence type="ECO:0000256" key="4">
    <source>
        <dbReference type="SAM" id="Coils"/>
    </source>
</evidence>
<keyword evidence="8" id="KW-1185">Reference proteome</keyword>
<evidence type="ECO:0000259" key="6">
    <source>
        <dbReference type="PROSITE" id="PS50871"/>
    </source>
</evidence>
<dbReference type="InterPro" id="IPR008983">
    <property type="entry name" value="Tumour_necrosis_fac-like_dom"/>
</dbReference>
<dbReference type="SMART" id="SM00110">
    <property type="entry name" value="C1Q"/>
    <property type="match status" value="1"/>
</dbReference>
<comment type="caution">
    <text evidence="7">The sequence shown here is derived from an EMBL/GenBank/DDBJ whole genome shotgun (WGS) entry which is preliminary data.</text>
</comment>
<keyword evidence="2" id="KW-0964">Secreted</keyword>
<dbReference type="Pfam" id="PF00386">
    <property type="entry name" value="C1q"/>
    <property type="match status" value="1"/>
</dbReference>
<gene>
    <name evidence="7" type="ORF">MEDL_14855</name>
</gene>
<feature type="coiled-coil region" evidence="4">
    <location>
        <begin position="61"/>
        <end position="92"/>
    </location>
</feature>
<dbReference type="Proteomes" id="UP000683360">
    <property type="component" value="Unassembled WGS sequence"/>
</dbReference>
<evidence type="ECO:0000256" key="3">
    <source>
        <dbReference type="ARBA" id="ARBA00022729"/>
    </source>
</evidence>
<dbReference type="OrthoDB" id="6149266at2759"/>
<keyword evidence="3 5" id="KW-0732">Signal</keyword>
<sequence length="317" mass="35767">MKSCWYVFWNVCLVFATFKTCSTLPESIETVYNSGPSEYRNIQAALKDLEDKLTAQFHFKVLELEEKYDKQMRKMKEAIVQHEIEIRRLKKVEELSKIEKEQAVKIQDDVEHLKLICNKWQTFFNESDSVSGQTDAVGSVIDHETPQRVRKDEQEQIYGDNRGKAKRLLLGTAAPTTESTVAFYVYLSHSETKIGPHHTLLFDYIETNVGNSYNKHTGAFIAPMRGVYLFSYTVFSERQGYGSFEIVVNSASRGSIFVENGGAQSVYTGSTGVAVLLLNQGDACTIRTHSTYASTGTIRSGKLMRTSFSGLIVGHMM</sequence>
<dbReference type="SUPFAM" id="SSF49842">
    <property type="entry name" value="TNF-like"/>
    <property type="match status" value="1"/>
</dbReference>
<proteinExistence type="predicted"/>
<dbReference type="PROSITE" id="PS50871">
    <property type="entry name" value="C1Q"/>
    <property type="match status" value="1"/>
</dbReference>
<dbReference type="AlphaFoldDB" id="A0A8S3QZ08"/>
<dbReference type="PANTHER" id="PTHR22923">
    <property type="entry name" value="CEREBELLIN-RELATED"/>
    <property type="match status" value="1"/>
</dbReference>
<feature type="signal peptide" evidence="5">
    <location>
        <begin position="1"/>
        <end position="23"/>
    </location>
</feature>
<dbReference type="GO" id="GO:0005576">
    <property type="term" value="C:extracellular region"/>
    <property type="evidence" value="ECO:0007669"/>
    <property type="project" value="UniProtKB-SubCell"/>
</dbReference>
<dbReference type="Gene3D" id="2.60.120.40">
    <property type="match status" value="1"/>
</dbReference>
<keyword evidence="4" id="KW-0175">Coiled coil</keyword>
<reference evidence="7" key="1">
    <citation type="submission" date="2021-03" db="EMBL/GenBank/DDBJ databases">
        <authorList>
            <person name="Bekaert M."/>
        </authorList>
    </citation>
    <scope>NUCLEOTIDE SEQUENCE</scope>
</reference>
<protein>
    <submittedName>
        <fullName evidence="7">C1QL</fullName>
    </submittedName>
</protein>
<name>A0A8S3QZ08_MYTED</name>
<dbReference type="EMBL" id="CAJPWZ010000734">
    <property type="protein sequence ID" value="CAG2200153.1"/>
    <property type="molecule type" value="Genomic_DNA"/>
</dbReference>
<evidence type="ECO:0000256" key="2">
    <source>
        <dbReference type="ARBA" id="ARBA00022525"/>
    </source>
</evidence>
<dbReference type="PANTHER" id="PTHR22923:SF116">
    <property type="entry name" value="C1Q DOMAIN-CONTAINING PROTEIN"/>
    <property type="match status" value="1"/>
</dbReference>
<comment type="subcellular location">
    <subcellularLocation>
        <location evidence="1">Secreted</location>
    </subcellularLocation>
</comment>
<organism evidence="7 8">
    <name type="scientific">Mytilus edulis</name>
    <name type="common">Blue mussel</name>
    <dbReference type="NCBI Taxonomy" id="6550"/>
    <lineage>
        <taxon>Eukaryota</taxon>
        <taxon>Metazoa</taxon>
        <taxon>Spiralia</taxon>
        <taxon>Lophotrochozoa</taxon>
        <taxon>Mollusca</taxon>
        <taxon>Bivalvia</taxon>
        <taxon>Autobranchia</taxon>
        <taxon>Pteriomorphia</taxon>
        <taxon>Mytilida</taxon>
        <taxon>Mytiloidea</taxon>
        <taxon>Mytilidae</taxon>
        <taxon>Mytilinae</taxon>
        <taxon>Mytilus</taxon>
    </lineage>
</organism>
<dbReference type="InterPro" id="IPR050822">
    <property type="entry name" value="Cerebellin_Synaptic_Org"/>
</dbReference>
<feature type="chain" id="PRO_5035887133" evidence="5">
    <location>
        <begin position="24"/>
        <end position="317"/>
    </location>
</feature>
<evidence type="ECO:0000313" key="8">
    <source>
        <dbReference type="Proteomes" id="UP000683360"/>
    </source>
</evidence>
<evidence type="ECO:0000256" key="1">
    <source>
        <dbReference type="ARBA" id="ARBA00004613"/>
    </source>
</evidence>
<evidence type="ECO:0000313" key="7">
    <source>
        <dbReference type="EMBL" id="CAG2200153.1"/>
    </source>
</evidence>
<feature type="domain" description="C1q" evidence="6">
    <location>
        <begin position="176"/>
        <end position="317"/>
    </location>
</feature>
<evidence type="ECO:0000256" key="5">
    <source>
        <dbReference type="SAM" id="SignalP"/>
    </source>
</evidence>
<accession>A0A8S3QZ08</accession>
<dbReference type="PRINTS" id="PR00007">
    <property type="entry name" value="COMPLEMNTC1Q"/>
</dbReference>
<dbReference type="InterPro" id="IPR001073">
    <property type="entry name" value="C1q_dom"/>
</dbReference>